<feature type="transmembrane region" description="Helical" evidence="4">
    <location>
        <begin position="285"/>
        <end position="308"/>
    </location>
</feature>
<name>A0A5C0AUB4_9BURK</name>
<dbReference type="PROSITE" id="PS50850">
    <property type="entry name" value="MFS"/>
    <property type="match status" value="1"/>
</dbReference>
<feature type="transmembrane region" description="Helical" evidence="4">
    <location>
        <begin position="407"/>
        <end position="429"/>
    </location>
</feature>
<feature type="transmembrane region" description="Helical" evidence="4">
    <location>
        <begin position="122"/>
        <end position="145"/>
    </location>
</feature>
<feature type="transmembrane region" description="Helical" evidence="4">
    <location>
        <begin position="94"/>
        <end position="116"/>
    </location>
</feature>
<evidence type="ECO:0000256" key="4">
    <source>
        <dbReference type="SAM" id="Phobius"/>
    </source>
</evidence>
<evidence type="ECO:0000256" key="1">
    <source>
        <dbReference type="ARBA" id="ARBA00022692"/>
    </source>
</evidence>
<dbReference type="SUPFAM" id="SSF103473">
    <property type="entry name" value="MFS general substrate transporter"/>
    <property type="match status" value="1"/>
</dbReference>
<evidence type="ECO:0000313" key="7">
    <source>
        <dbReference type="Proteomes" id="UP000325161"/>
    </source>
</evidence>
<evidence type="ECO:0000313" key="6">
    <source>
        <dbReference type="EMBL" id="QEI05264.1"/>
    </source>
</evidence>
<dbReference type="AlphaFoldDB" id="A0A5C0AUB4"/>
<dbReference type="InterPro" id="IPR052714">
    <property type="entry name" value="MFS_Exporter"/>
</dbReference>
<keyword evidence="3 4" id="KW-0472">Membrane</keyword>
<feature type="transmembrane region" description="Helical" evidence="4">
    <location>
        <begin position="157"/>
        <end position="176"/>
    </location>
</feature>
<evidence type="ECO:0000259" key="5">
    <source>
        <dbReference type="PROSITE" id="PS50850"/>
    </source>
</evidence>
<dbReference type="InterPro" id="IPR020846">
    <property type="entry name" value="MFS_dom"/>
</dbReference>
<feature type="domain" description="Major facilitator superfamily (MFS) profile" evidence="5">
    <location>
        <begin position="90"/>
        <end position="457"/>
    </location>
</feature>
<feature type="transmembrane region" description="Helical" evidence="4">
    <location>
        <begin position="182"/>
        <end position="205"/>
    </location>
</feature>
<dbReference type="OrthoDB" id="322544at2"/>
<keyword evidence="1 4" id="KW-0812">Transmembrane</keyword>
<gene>
    <name evidence="6" type="ORF">FXN63_04995</name>
</gene>
<dbReference type="EMBL" id="CP043046">
    <property type="protein sequence ID" value="QEI05264.1"/>
    <property type="molecule type" value="Genomic_DNA"/>
</dbReference>
<proteinExistence type="predicted"/>
<dbReference type="Proteomes" id="UP000325161">
    <property type="component" value="Chromosome"/>
</dbReference>
<accession>A0A5C0AUB4</accession>
<keyword evidence="2 4" id="KW-1133">Transmembrane helix</keyword>
<dbReference type="Pfam" id="PF07690">
    <property type="entry name" value="MFS_1"/>
    <property type="match status" value="2"/>
</dbReference>
<feature type="transmembrane region" description="Helical" evidence="4">
    <location>
        <begin position="435"/>
        <end position="454"/>
    </location>
</feature>
<organism evidence="6 7">
    <name type="scientific">Pigmentiphaga aceris</name>
    <dbReference type="NCBI Taxonomy" id="1940612"/>
    <lineage>
        <taxon>Bacteria</taxon>
        <taxon>Pseudomonadati</taxon>
        <taxon>Pseudomonadota</taxon>
        <taxon>Betaproteobacteria</taxon>
        <taxon>Burkholderiales</taxon>
        <taxon>Alcaligenaceae</taxon>
        <taxon>Pigmentiphaga</taxon>
    </lineage>
</organism>
<dbReference type="InterPro" id="IPR036259">
    <property type="entry name" value="MFS_trans_sf"/>
</dbReference>
<sequence length="457" mass="48249">MQPRWSRFQRRRERLRDRGCSWRESQAGSGRIAMSDIHKMRFAHVRHADFRMASCCIVRIDFAINMHFCKFMSASVSLPPDAYRARAAAPYWPLWVTCFLGYAAMGMTIQVMPAYAHQQMGAAAFGAGLAVTIGSLAAMLARPIAGRLADQHGPRGIVLAGSVLGVAGGIGHLLSIDLPTLIVARLLLGAGEGALFTAAIAWVLADTDPTQRGRIAGQFGASMWCGLAGGPVLGAAVLWISGFRGVWIIASLLPALAWLLIVRTPRGIDPTVPTDRAPRSWLPRAAQLPGASNIAAGISYGTIAAFLVPRFDSLQLPGQQLVLAVFGLSFITCRFIGSAWVDRFGARRVLLTSFLIEAVALGGLAVNVTTALAFQCVILAGAGLSLLYPCLATLVSEATPTRERATALGAVTSAWDLGVAFGGPLGGLVAGATNAPPFVVGAVAALCAMLPLMIRRH</sequence>
<dbReference type="Gene3D" id="1.20.1250.20">
    <property type="entry name" value="MFS general substrate transporter like domains"/>
    <property type="match status" value="2"/>
</dbReference>
<dbReference type="KEGG" id="pacr:FXN63_04995"/>
<dbReference type="InterPro" id="IPR011701">
    <property type="entry name" value="MFS"/>
</dbReference>
<feature type="transmembrane region" description="Helical" evidence="4">
    <location>
        <begin position="217"/>
        <end position="240"/>
    </location>
</feature>
<evidence type="ECO:0000256" key="3">
    <source>
        <dbReference type="ARBA" id="ARBA00023136"/>
    </source>
</evidence>
<reference evidence="6 7" key="1">
    <citation type="submission" date="2019-08" db="EMBL/GenBank/DDBJ databases">
        <title>Amphibian skin-associated Pigmentiphaga: genome sequence and occurrence across geography and hosts.</title>
        <authorList>
            <person name="Bletz M.C."/>
            <person name="Bunk B."/>
            <person name="Sproeer C."/>
            <person name="Biwer P."/>
            <person name="Reiter S."/>
            <person name="Rabemananjara F.C.E."/>
            <person name="Schulz S."/>
            <person name="Overmann J."/>
            <person name="Vences M."/>
        </authorList>
    </citation>
    <scope>NUCLEOTIDE SEQUENCE [LARGE SCALE GENOMIC DNA]</scope>
    <source>
        <strain evidence="6 7">Mada1488</strain>
    </source>
</reference>
<protein>
    <submittedName>
        <fullName evidence="6">MFS transporter</fullName>
    </submittedName>
</protein>
<evidence type="ECO:0000256" key="2">
    <source>
        <dbReference type="ARBA" id="ARBA00022989"/>
    </source>
</evidence>
<keyword evidence="7" id="KW-1185">Reference proteome</keyword>
<feature type="transmembrane region" description="Helical" evidence="4">
    <location>
        <begin position="246"/>
        <end position="264"/>
    </location>
</feature>
<feature type="transmembrane region" description="Helical" evidence="4">
    <location>
        <begin position="372"/>
        <end position="395"/>
    </location>
</feature>
<dbReference type="PANTHER" id="PTHR23531">
    <property type="entry name" value="QUINOLENE RESISTANCE PROTEIN NORA"/>
    <property type="match status" value="1"/>
</dbReference>
<feature type="transmembrane region" description="Helical" evidence="4">
    <location>
        <begin position="320"/>
        <end position="337"/>
    </location>
</feature>
<dbReference type="GO" id="GO:0022857">
    <property type="term" value="F:transmembrane transporter activity"/>
    <property type="evidence" value="ECO:0007669"/>
    <property type="project" value="InterPro"/>
</dbReference>
<dbReference type="PANTHER" id="PTHR23531:SF1">
    <property type="entry name" value="QUINOLENE RESISTANCE PROTEIN NORA"/>
    <property type="match status" value="1"/>
</dbReference>
<feature type="transmembrane region" description="Helical" evidence="4">
    <location>
        <begin position="349"/>
        <end position="366"/>
    </location>
</feature>